<evidence type="ECO:0000256" key="2">
    <source>
        <dbReference type="ARBA" id="ARBA00006448"/>
    </source>
</evidence>
<feature type="transmembrane region" description="Helical" evidence="7">
    <location>
        <begin position="35"/>
        <end position="52"/>
    </location>
</feature>
<dbReference type="Proteomes" id="UP000214588">
    <property type="component" value="Unassembled WGS sequence"/>
</dbReference>
<dbReference type="OrthoDB" id="9778331at2"/>
<keyword evidence="3" id="KW-1003">Cell membrane</keyword>
<evidence type="ECO:0000256" key="3">
    <source>
        <dbReference type="ARBA" id="ARBA00022475"/>
    </source>
</evidence>
<feature type="transmembrane region" description="Helical" evidence="7">
    <location>
        <begin position="64"/>
        <end position="82"/>
    </location>
</feature>
<dbReference type="PANTHER" id="PTHR34582:SF6">
    <property type="entry name" value="UPF0702 TRANSMEMBRANE PROTEIN YCAP"/>
    <property type="match status" value="1"/>
</dbReference>
<name>A0A226BXQ9_9FIRM</name>
<comment type="similarity">
    <text evidence="2">Belongs to the UPF0702 family.</text>
</comment>
<keyword evidence="10" id="KW-1185">Reference proteome</keyword>
<comment type="caution">
    <text evidence="9">The sequence shown here is derived from an EMBL/GenBank/DDBJ whole genome shotgun (WGS) entry which is preliminary data.</text>
</comment>
<comment type="subcellular location">
    <subcellularLocation>
        <location evidence="1">Cell membrane</location>
        <topology evidence="1">Multi-pass membrane protein</topology>
    </subcellularLocation>
</comment>
<dbReference type="InterPro" id="IPR023090">
    <property type="entry name" value="UPF0702_alpha/beta_dom_sf"/>
</dbReference>
<dbReference type="InterPro" id="IPR007353">
    <property type="entry name" value="DUF421"/>
</dbReference>
<organism evidence="9 10">
    <name type="scientific">Natranaerobius trueperi</name>
    <dbReference type="NCBI Taxonomy" id="759412"/>
    <lineage>
        <taxon>Bacteria</taxon>
        <taxon>Bacillati</taxon>
        <taxon>Bacillota</taxon>
        <taxon>Clostridia</taxon>
        <taxon>Natranaerobiales</taxon>
        <taxon>Natranaerobiaceae</taxon>
        <taxon>Natranaerobius</taxon>
    </lineage>
</organism>
<dbReference type="GO" id="GO:0005886">
    <property type="term" value="C:plasma membrane"/>
    <property type="evidence" value="ECO:0007669"/>
    <property type="project" value="UniProtKB-SubCell"/>
</dbReference>
<dbReference type="PANTHER" id="PTHR34582">
    <property type="entry name" value="UPF0702 TRANSMEMBRANE PROTEIN YCAP"/>
    <property type="match status" value="1"/>
</dbReference>
<evidence type="ECO:0000256" key="1">
    <source>
        <dbReference type="ARBA" id="ARBA00004651"/>
    </source>
</evidence>
<feature type="domain" description="YetF C-terminal" evidence="8">
    <location>
        <begin position="84"/>
        <end position="219"/>
    </location>
</feature>
<keyword evidence="5 7" id="KW-1133">Transmembrane helix</keyword>
<evidence type="ECO:0000313" key="9">
    <source>
        <dbReference type="EMBL" id="OWZ83786.1"/>
    </source>
</evidence>
<evidence type="ECO:0000313" key="10">
    <source>
        <dbReference type="Proteomes" id="UP000214588"/>
    </source>
</evidence>
<evidence type="ECO:0000259" key="8">
    <source>
        <dbReference type="Pfam" id="PF04239"/>
    </source>
</evidence>
<gene>
    <name evidence="9" type="ORF">CDO51_06750</name>
</gene>
<dbReference type="AlphaFoldDB" id="A0A226BXQ9"/>
<feature type="transmembrane region" description="Helical" evidence="7">
    <location>
        <begin position="6"/>
        <end position="28"/>
    </location>
</feature>
<dbReference type="Gene3D" id="3.30.240.20">
    <property type="entry name" value="bsu07140 like domains"/>
    <property type="match status" value="2"/>
</dbReference>
<accession>A0A226BXQ9</accession>
<dbReference type="Pfam" id="PF04239">
    <property type="entry name" value="DUF421"/>
    <property type="match status" value="1"/>
</dbReference>
<keyword evidence="4 7" id="KW-0812">Transmembrane</keyword>
<evidence type="ECO:0000256" key="7">
    <source>
        <dbReference type="SAM" id="Phobius"/>
    </source>
</evidence>
<evidence type="ECO:0000256" key="6">
    <source>
        <dbReference type="ARBA" id="ARBA00023136"/>
    </source>
</evidence>
<evidence type="ECO:0000256" key="4">
    <source>
        <dbReference type="ARBA" id="ARBA00022692"/>
    </source>
</evidence>
<keyword evidence="6 7" id="KW-0472">Membrane</keyword>
<sequence length="244" mass="27169">MELGDLWQLLVRSITTVFFLWVFMVLIGRRLMGELSVFDFVIAITIGNIAGADLPDLSIPHIPTLISIILLGGILRLTNIGIMHSPWLNRMVTFSPTVVIQEGVILKDNLKKLMLRVDDVLPMLRKQGIFNLNEIDSAVLEPTGNLSVKKKCQFDTTTKKDLNISTVSTKINSGFPLVIVLDGTVEDKSLKLIGKSENWLKTELEVYGVTDISKVFLAVLNSDGSWYITQNTSTDELPNINVKI</sequence>
<evidence type="ECO:0000256" key="5">
    <source>
        <dbReference type="ARBA" id="ARBA00022989"/>
    </source>
</evidence>
<dbReference type="EMBL" id="NIQC01000012">
    <property type="protein sequence ID" value="OWZ83786.1"/>
    <property type="molecule type" value="Genomic_DNA"/>
</dbReference>
<reference evidence="9 10" key="1">
    <citation type="submission" date="2017-06" db="EMBL/GenBank/DDBJ databases">
        <title>Draft Genome Sequence of Natranaerobius trueperi halophilic, alkalithermophilic bacteria from soda lakes.</title>
        <authorList>
            <person name="Zhao B."/>
        </authorList>
    </citation>
    <scope>NUCLEOTIDE SEQUENCE [LARGE SCALE GENOMIC DNA]</scope>
    <source>
        <strain evidence="9 10">DSM 18760</strain>
    </source>
</reference>
<protein>
    <recommendedName>
        <fullName evidence="8">YetF C-terminal domain-containing protein</fullName>
    </recommendedName>
</protein>
<dbReference type="RefSeq" id="WP_089023536.1">
    <property type="nucleotide sequence ID" value="NZ_NIQC01000012.1"/>
</dbReference>
<proteinExistence type="inferred from homology"/>